<dbReference type="AlphaFoldDB" id="A0A1B0CM59"/>
<keyword evidence="11" id="KW-1185">Reference proteome</keyword>
<sequence>MVRIRESKVKDQEVKVIEVCPAGGTNAPKKELENTLRTLFYTSKLFGLFPFDFFAFYRLKEFKISMISSIWSLLFVLITSVEFHLYSWESTASVKETYPSLTFTIYVAIVYCEPLTMIILVVANICNQKDMISIIQQLRSLEEKLILEGGKIHYSSLKWKIPILIFIFVGGEQTMMIYYMITSNFNGKPADVSDIQIITTWFWLFLPITLTTLARMWFVTLMNITELFFVVLNDILSTTVNSLEEQNDFPARKWTKKAIFDENLGHKLIRLCHLHAEIGRISLQINRIFHLENFLSMLFNILLIVTQMFFIYLSALNQQVPPLFRSTDNMGIAIFYVLFCLWKVFYIIWVASQVKRQAQLTGSYLHQIAVAVDEVPCYRLINRLSVQIWQQRLEFPVRGFFVLDMSTIGTYSGAILMYVVILIQFNLAGGSLE</sequence>
<dbReference type="EMBL" id="AJWK01018252">
    <property type="status" value="NOT_ANNOTATED_CDS"/>
    <property type="molecule type" value="Genomic_DNA"/>
</dbReference>
<dbReference type="GO" id="GO:0008049">
    <property type="term" value="P:male courtship behavior"/>
    <property type="evidence" value="ECO:0007669"/>
    <property type="project" value="TreeGrafter"/>
</dbReference>
<feature type="transmembrane region" description="Helical" evidence="8">
    <location>
        <begin position="400"/>
        <end position="425"/>
    </location>
</feature>
<dbReference type="GO" id="GO:0043025">
    <property type="term" value="C:neuronal cell body"/>
    <property type="evidence" value="ECO:0007669"/>
    <property type="project" value="TreeGrafter"/>
</dbReference>
<dbReference type="GO" id="GO:0030425">
    <property type="term" value="C:dendrite"/>
    <property type="evidence" value="ECO:0007669"/>
    <property type="project" value="TreeGrafter"/>
</dbReference>
<comment type="subcellular location">
    <subcellularLocation>
        <location evidence="1 8">Cell membrane</location>
        <topology evidence="1 8">Multi-pass membrane protein</topology>
    </subcellularLocation>
</comment>
<keyword evidence="4 8" id="KW-1133">Transmembrane helix</keyword>
<keyword evidence="2 8" id="KW-1003">Cell membrane</keyword>
<keyword evidence="6 8" id="KW-0675">Receptor</keyword>
<evidence type="ECO:0000256" key="1">
    <source>
        <dbReference type="ARBA" id="ARBA00004651"/>
    </source>
</evidence>
<dbReference type="GO" id="GO:0050909">
    <property type="term" value="P:sensory perception of taste"/>
    <property type="evidence" value="ECO:0007669"/>
    <property type="project" value="InterPro"/>
</dbReference>
<dbReference type="Proteomes" id="UP000092461">
    <property type="component" value="Unassembled WGS sequence"/>
</dbReference>
<dbReference type="GO" id="GO:0005886">
    <property type="term" value="C:plasma membrane"/>
    <property type="evidence" value="ECO:0007669"/>
    <property type="project" value="UniProtKB-SubCell"/>
</dbReference>
<evidence type="ECO:0000256" key="8">
    <source>
        <dbReference type="RuleBase" id="RU363108"/>
    </source>
</evidence>
<reference evidence="9" key="2">
    <citation type="journal article" date="2020" name="BMC">
        <title>Leishmania infection induces a limited differential gene expression in the sand fly midgut.</title>
        <authorList>
            <person name="Coutinho-Abreu I.V."/>
            <person name="Serafim T.D."/>
            <person name="Meneses C."/>
            <person name="Kamhawi S."/>
            <person name="Oliveira F."/>
            <person name="Valenzuela J.G."/>
        </authorList>
    </citation>
    <scope>NUCLEOTIDE SEQUENCE</scope>
    <source>
        <strain evidence="9">Jacobina</strain>
        <tissue evidence="9">Midgut</tissue>
    </source>
</reference>
<evidence type="ECO:0000313" key="9">
    <source>
        <dbReference type="EMBL" id="MBC1172322.1"/>
    </source>
</evidence>
<dbReference type="VEuPathDB" id="VectorBase:LLONM1_005713"/>
<dbReference type="Pfam" id="PF08395">
    <property type="entry name" value="7tm_7"/>
    <property type="match status" value="1"/>
</dbReference>
<dbReference type="VEuPathDB" id="VectorBase:LLOJ005747"/>
<evidence type="ECO:0000256" key="6">
    <source>
        <dbReference type="ARBA" id="ARBA00023170"/>
    </source>
</evidence>
<feature type="transmembrane region" description="Helical" evidence="8">
    <location>
        <begin position="161"/>
        <end position="181"/>
    </location>
</feature>
<reference evidence="11" key="1">
    <citation type="submission" date="2012-05" db="EMBL/GenBank/DDBJ databases">
        <title>Whole Genome Assembly of Lutzomyia longipalpis.</title>
        <authorList>
            <person name="Richards S."/>
            <person name="Qu C."/>
            <person name="Dillon R."/>
            <person name="Worley K."/>
            <person name="Scherer S."/>
            <person name="Batterton M."/>
            <person name="Taylor A."/>
            <person name="Hawes A."/>
            <person name="Hernandez B."/>
            <person name="Kovar C."/>
            <person name="Mandapat C."/>
            <person name="Pham C."/>
            <person name="Qu C."/>
            <person name="Jing C."/>
            <person name="Bess C."/>
            <person name="Bandaranaike D."/>
            <person name="Ngo D."/>
            <person name="Ongeri F."/>
            <person name="Arias F."/>
            <person name="Lara F."/>
            <person name="Weissenberger G."/>
            <person name="Kamau G."/>
            <person name="Han H."/>
            <person name="Shen H."/>
            <person name="Dinh H."/>
            <person name="Khalil I."/>
            <person name="Jones J."/>
            <person name="Shafer J."/>
            <person name="Jayaseelan J."/>
            <person name="Quiroz J."/>
            <person name="Blankenburg K."/>
            <person name="Nguyen L."/>
            <person name="Jackson L."/>
            <person name="Francisco L."/>
            <person name="Tang L.-Y."/>
            <person name="Pu L.-L."/>
            <person name="Perales L."/>
            <person name="Lorensuhewa L."/>
            <person name="Munidasa M."/>
            <person name="Coyle M."/>
            <person name="Taylor M."/>
            <person name="Puazo M."/>
            <person name="Firestine M."/>
            <person name="Scheel M."/>
            <person name="Javaid M."/>
            <person name="Wang M."/>
            <person name="Li M."/>
            <person name="Tabassum N."/>
            <person name="Saada N."/>
            <person name="Osuji N."/>
            <person name="Aqrawi P."/>
            <person name="Fu Q."/>
            <person name="Thornton R."/>
            <person name="Raj R."/>
            <person name="Goodspeed R."/>
            <person name="Mata R."/>
            <person name="Najjar R."/>
            <person name="Gubbala S."/>
            <person name="Lee S."/>
            <person name="Denson S."/>
            <person name="Patil S."/>
            <person name="Macmil S."/>
            <person name="Qi S."/>
            <person name="Matskevitch T."/>
            <person name="Palculict T."/>
            <person name="Mathew T."/>
            <person name="Vee V."/>
            <person name="Velamala V."/>
            <person name="Korchina V."/>
            <person name="Cai W."/>
            <person name="Liu W."/>
            <person name="Dai W."/>
            <person name="Zou X."/>
            <person name="Zhu Y."/>
            <person name="Zhang Y."/>
            <person name="Wu Y.-Q."/>
            <person name="Xin Y."/>
            <person name="Nazarath L."/>
            <person name="Kovar C."/>
            <person name="Han Y."/>
            <person name="Muzny D."/>
            <person name="Gibbs R."/>
        </authorList>
    </citation>
    <scope>NUCLEOTIDE SEQUENCE [LARGE SCALE GENOMIC DNA]</scope>
    <source>
        <strain evidence="11">Jacobina</strain>
    </source>
</reference>
<reference evidence="10" key="3">
    <citation type="submission" date="2020-05" db="UniProtKB">
        <authorList>
            <consortium name="EnsemblMetazoa"/>
        </authorList>
    </citation>
    <scope>IDENTIFICATION</scope>
    <source>
        <strain evidence="10">Jacobina</strain>
    </source>
</reference>
<evidence type="ECO:0000256" key="5">
    <source>
        <dbReference type="ARBA" id="ARBA00023136"/>
    </source>
</evidence>
<name>A0A1B0CM59_LUTLO</name>
<accession>A0A1B0CM59</accession>
<feature type="transmembrane region" description="Helical" evidence="8">
    <location>
        <begin position="333"/>
        <end position="351"/>
    </location>
</feature>
<feature type="transmembrane region" description="Helical" evidence="8">
    <location>
        <begin position="201"/>
        <end position="218"/>
    </location>
</feature>
<comment type="similarity">
    <text evidence="8">Belongs to the insect chemoreceptor superfamily. Gustatory receptor (GR) family.</text>
</comment>
<dbReference type="PANTHER" id="PTHR21143">
    <property type="entry name" value="INVERTEBRATE GUSTATORY RECEPTOR"/>
    <property type="match status" value="1"/>
</dbReference>
<dbReference type="GO" id="GO:0007635">
    <property type="term" value="P:chemosensory behavior"/>
    <property type="evidence" value="ECO:0007669"/>
    <property type="project" value="TreeGrafter"/>
</dbReference>
<proteinExistence type="inferred from homology"/>
<keyword evidence="5 8" id="KW-0472">Membrane</keyword>
<dbReference type="InterPro" id="IPR013604">
    <property type="entry name" value="7TM_chemorcpt"/>
</dbReference>
<evidence type="ECO:0000256" key="2">
    <source>
        <dbReference type="ARBA" id="ARBA00022475"/>
    </source>
</evidence>
<evidence type="ECO:0000256" key="4">
    <source>
        <dbReference type="ARBA" id="ARBA00022989"/>
    </source>
</evidence>
<dbReference type="EMBL" id="GITU01003619">
    <property type="protein sequence ID" value="MBC1172322.1"/>
    <property type="molecule type" value="Transcribed_RNA"/>
</dbReference>
<keyword evidence="7 8" id="KW-0807">Transducer</keyword>
<evidence type="ECO:0000256" key="3">
    <source>
        <dbReference type="ARBA" id="ARBA00022692"/>
    </source>
</evidence>
<dbReference type="GO" id="GO:0030424">
    <property type="term" value="C:axon"/>
    <property type="evidence" value="ECO:0007669"/>
    <property type="project" value="TreeGrafter"/>
</dbReference>
<keyword evidence="3 8" id="KW-0812">Transmembrane</keyword>
<organism evidence="10 11">
    <name type="scientific">Lutzomyia longipalpis</name>
    <name type="common">Sand fly</name>
    <dbReference type="NCBI Taxonomy" id="7200"/>
    <lineage>
        <taxon>Eukaryota</taxon>
        <taxon>Metazoa</taxon>
        <taxon>Ecdysozoa</taxon>
        <taxon>Arthropoda</taxon>
        <taxon>Hexapoda</taxon>
        <taxon>Insecta</taxon>
        <taxon>Pterygota</taxon>
        <taxon>Neoptera</taxon>
        <taxon>Endopterygota</taxon>
        <taxon>Diptera</taxon>
        <taxon>Nematocera</taxon>
        <taxon>Psychodoidea</taxon>
        <taxon>Psychodidae</taxon>
        <taxon>Lutzomyia</taxon>
        <taxon>Lutzomyia</taxon>
    </lineage>
</organism>
<feature type="transmembrane region" description="Helical" evidence="8">
    <location>
        <begin position="294"/>
        <end position="313"/>
    </location>
</feature>
<feature type="transmembrane region" description="Helical" evidence="8">
    <location>
        <begin position="64"/>
        <end position="83"/>
    </location>
</feature>
<evidence type="ECO:0000313" key="10">
    <source>
        <dbReference type="EnsemblMetazoa" id="LLOJ005747-PA"/>
    </source>
</evidence>
<dbReference type="GO" id="GO:0007165">
    <property type="term" value="P:signal transduction"/>
    <property type="evidence" value="ECO:0007669"/>
    <property type="project" value="UniProtKB-KW"/>
</dbReference>
<feature type="transmembrane region" description="Helical" evidence="8">
    <location>
        <begin position="103"/>
        <end position="126"/>
    </location>
</feature>
<dbReference type="PANTHER" id="PTHR21143:SF133">
    <property type="entry name" value="GUSTATORY AND PHEROMONE RECEPTOR 32A-RELATED"/>
    <property type="match status" value="1"/>
</dbReference>
<dbReference type="EnsemblMetazoa" id="LLOJ005747-RA">
    <property type="protein sequence ID" value="LLOJ005747-PA"/>
    <property type="gene ID" value="LLOJ005747"/>
</dbReference>
<evidence type="ECO:0000313" key="11">
    <source>
        <dbReference type="Proteomes" id="UP000092461"/>
    </source>
</evidence>
<evidence type="ECO:0000256" key="7">
    <source>
        <dbReference type="ARBA" id="ARBA00023224"/>
    </source>
</evidence>
<protein>
    <recommendedName>
        <fullName evidence="8">Gustatory receptor</fullName>
    </recommendedName>
</protein>
<comment type="function">
    <text evidence="8">Gustatory receptor which mediates acceptance or avoidance behavior, depending on its substrates.</text>
</comment>